<name>A0A371GBT6_MUCPR</name>
<reference evidence="1" key="1">
    <citation type="submission" date="2018-05" db="EMBL/GenBank/DDBJ databases">
        <title>Draft genome of Mucuna pruriens seed.</title>
        <authorList>
            <person name="Nnadi N.E."/>
            <person name="Vos R."/>
            <person name="Hasami M.H."/>
            <person name="Devisetty U.K."/>
            <person name="Aguiy J.C."/>
        </authorList>
    </citation>
    <scope>NUCLEOTIDE SEQUENCE [LARGE SCALE GENOMIC DNA]</scope>
    <source>
        <strain evidence="1">JCA_2017</strain>
    </source>
</reference>
<gene>
    <name evidence="1" type="ORF">CR513_30493</name>
</gene>
<comment type="caution">
    <text evidence="1">The sequence shown here is derived from an EMBL/GenBank/DDBJ whole genome shotgun (WGS) entry which is preliminary data.</text>
</comment>
<keyword evidence="2" id="KW-1185">Reference proteome</keyword>
<protein>
    <recommendedName>
        <fullName evidence="3">Reverse transcriptase domain-containing protein</fullName>
    </recommendedName>
</protein>
<dbReference type="Proteomes" id="UP000257109">
    <property type="component" value="Unassembled WGS sequence"/>
</dbReference>
<proteinExistence type="predicted"/>
<dbReference type="AlphaFoldDB" id="A0A371GBT6"/>
<dbReference type="STRING" id="157652.A0A371GBT6"/>
<dbReference type="PANTHER" id="PTHR24559">
    <property type="entry name" value="TRANSPOSON TY3-I GAG-POL POLYPROTEIN"/>
    <property type="match status" value="1"/>
</dbReference>
<organism evidence="1 2">
    <name type="scientific">Mucuna pruriens</name>
    <name type="common">Velvet bean</name>
    <name type="synonym">Dolichos pruriens</name>
    <dbReference type="NCBI Taxonomy" id="157652"/>
    <lineage>
        <taxon>Eukaryota</taxon>
        <taxon>Viridiplantae</taxon>
        <taxon>Streptophyta</taxon>
        <taxon>Embryophyta</taxon>
        <taxon>Tracheophyta</taxon>
        <taxon>Spermatophyta</taxon>
        <taxon>Magnoliopsida</taxon>
        <taxon>eudicotyledons</taxon>
        <taxon>Gunneridae</taxon>
        <taxon>Pentapetalae</taxon>
        <taxon>rosids</taxon>
        <taxon>fabids</taxon>
        <taxon>Fabales</taxon>
        <taxon>Fabaceae</taxon>
        <taxon>Papilionoideae</taxon>
        <taxon>50 kb inversion clade</taxon>
        <taxon>NPAAA clade</taxon>
        <taxon>indigoferoid/millettioid clade</taxon>
        <taxon>Phaseoleae</taxon>
        <taxon>Mucuna</taxon>
    </lineage>
</organism>
<dbReference type="InterPro" id="IPR053134">
    <property type="entry name" value="RNA-dir_DNA_polymerase"/>
</dbReference>
<dbReference type="InterPro" id="IPR043128">
    <property type="entry name" value="Rev_trsase/Diguanyl_cyclase"/>
</dbReference>
<dbReference type="InterPro" id="IPR043502">
    <property type="entry name" value="DNA/RNA_pol_sf"/>
</dbReference>
<evidence type="ECO:0000313" key="1">
    <source>
        <dbReference type="EMBL" id="RDX87969.1"/>
    </source>
</evidence>
<dbReference type="OrthoDB" id="6759844at2759"/>
<dbReference type="Gene3D" id="3.10.10.10">
    <property type="entry name" value="HIV Type 1 Reverse Transcriptase, subunit A, domain 1"/>
    <property type="match status" value="1"/>
</dbReference>
<dbReference type="SUPFAM" id="SSF56672">
    <property type="entry name" value="DNA/RNA polymerases"/>
    <property type="match status" value="1"/>
</dbReference>
<evidence type="ECO:0000313" key="2">
    <source>
        <dbReference type="Proteomes" id="UP000257109"/>
    </source>
</evidence>
<dbReference type="PANTHER" id="PTHR24559:SF444">
    <property type="entry name" value="REVERSE TRANSCRIPTASE DOMAIN-CONTAINING PROTEIN"/>
    <property type="match status" value="1"/>
</dbReference>
<dbReference type="Gene3D" id="3.30.70.270">
    <property type="match status" value="1"/>
</dbReference>
<feature type="non-terminal residue" evidence="1">
    <location>
        <position position="1"/>
    </location>
</feature>
<evidence type="ECO:0008006" key="3">
    <source>
        <dbReference type="Google" id="ProtNLM"/>
    </source>
</evidence>
<sequence>MSGIDPDFLCHRLSISLGGRPISQKRRRLGEEKKREVMAKIAKLFIQEVKYPNWLSNVVIVKKSTGKWRMCIDYTNLNRACPNDPYPLASIDALVDGASSCGSLSFRAAYSSYNQIRMHPSDESKMAFITEIKETFVIE</sequence>
<dbReference type="EMBL" id="QJKJ01006082">
    <property type="protein sequence ID" value="RDX87969.1"/>
    <property type="molecule type" value="Genomic_DNA"/>
</dbReference>
<accession>A0A371GBT6</accession>